<dbReference type="InParanoid" id="A0A5E4GCQ9"/>
<accession>A0A5E4GCQ9</accession>
<protein>
    <submittedName>
        <fullName evidence="2">PREDICTED: poly</fullName>
    </submittedName>
</protein>
<evidence type="ECO:0000259" key="1">
    <source>
        <dbReference type="Pfam" id="PF22936"/>
    </source>
</evidence>
<dbReference type="OMA" id="GTSHIAF"/>
<organism evidence="2 3">
    <name type="scientific">Prunus dulcis</name>
    <name type="common">Almond</name>
    <name type="synonym">Amygdalus dulcis</name>
    <dbReference type="NCBI Taxonomy" id="3755"/>
    <lineage>
        <taxon>Eukaryota</taxon>
        <taxon>Viridiplantae</taxon>
        <taxon>Streptophyta</taxon>
        <taxon>Embryophyta</taxon>
        <taxon>Tracheophyta</taxon>
        <taxon>Spermatophyta</taxon>
        <taxon>Magnoliopsida</taxon>
        <taxon>eudicotyledons</taxon>
        <taxon>Gunneridae</taxon>
        <taxon>Pentapetalae</taxon>
        <taxon>rosids</taxon>
        <taxon>fabids</taxon>
        <taxon>Rosales</taxon>
        <taxon>Rosaceae</taxon>
        <taxon>Amygdaloideae</taxon>
        <taxon>Amygdaleae</taxon>
        <taxon>Prunus</taxon>
    </lineage>
</organism>
<dbReference type="Pfam" id="PF22936">
    <property type="entry name" value="Pol_BBD"/>
    <property type="match status" value="1"/>
</dbReference>
<dbReference type="InterPro" id="IPR054722">
    <property type="entry name" value="PolX-like_BBD"/>
</dbReference>
<name>A0A5E4GCQ9_PRUDU</name>
<proteinExistence type="predicted"/>
<evidence type="ECO:0000313" key="3">
    <source>
        <dbReference type="Proteomes" id="UP000327085"/>
    </source>
</evidence>
<gene>
    <name evidence="2" type="ORF">ALMOND_2B007528</name>
</gene>
<feature type="domain" description="Retrovirus-related Pol polyprotein from transposon TNT 1-94-like beta-barrel" evidence="1">
    <location>
        <begin position="25"/>
        <end position="102"/>
    </location>
</feature>
<dbReference type="Proteomes" id="UP000327085">
    <property type="component" value="Chromosome 1"/>
</dbReference>
<dbReference type="AlphaFoldDB" id="A0A5E4GCQ9"/>
<dbReference type="EMBL" id="CABIKO010000536">
    <property type="protein sequence ID" value="VVA37433.1"/>
    <property type="molecule type" value="Genomic_DNA"/>
</dbReference>
<dbReference type="Gramene" id="VVA37433">
    <property type="protein sequence ID" value="VVA37433"/>
    <property type="gene ID" value="Prudul26B007528"/>
</dbReference>
<sequence length="239" mass="26206">MWFLPDFKFIPHHAHSASQPTDNIWLADSGASNHVTLNMSNLCHSSPYTGSETLRVGDGNSLPISNTGSTILHTSNAKFHLLNVLHTPQVAHNLLSVHKFVSDNHCSLIFDEIGVSIKDNATQRMLCQGPCEQDLYPIYYISSVQVAPLSSGTSHIAFLVSKASLQTWHKRLGHPHSAVLKTIVTSNKLPRGVVDIDEEGVKGSLVALPGIQSVQWGLEKLVDIECCSFLSLISYDTFH</sequence>
<reference evidence="3" key="1">
    <citation type="journal article" date="2020" name="Plant J.">
        <title>Transposons played a major role in the diversification between the closely related almond and peach genomes: results from the almond genome sequence.</title>
        <authorList>
            <person name="Alioto T."/>
            <person name="Alexiou K.G."/>
            <person name="Bardil A."/>
            <person name="Barteri F."/>
            <person name="Castanera R."/>
            <person name="Cruz F."/>
            <person name="Dhingra A."/>
            <person name="Duval H."/>
            <person name="Fernandez I Marti A."/>
            <person name="Frias L."/>
            <person name="Galan B."/>
            <person name="Garcia J.L."/>
            <person name="Howad W."/>
            <person name="Gomez-Garrido J."/>
            <person name="Gut M."/>
            <person name="Julca I."/>
            <person name="Morata J."/>
            <person name="Puigdomenech P."/>
            <person name="Ribeca P."/>
            <person name="Rubio Cabetas M.J."/>
            <person name="Vlasova A."/>
            <person name="Wirthensohn M."/>
            <person name="Garcia-Mas J."/>
            <person name="Gabaldon T."/>
            <person name="Casacuberta J.M."/>
            <person name="Arus P."/>
        </authorList>
    </citation>
    <scope>NUCLEOTIDE SEQUENCE [LARGE SCALE GENOMIC DNA]</scope>
    <source>
        <strain evidence="3">cv. Texas</strain>
    </source>
</reference>
<evidence type="ECO:0000313" key="2">
    <source>
        <dbReference type="EMBL" id="VVA37433.1"/>
    </source>
</evidence>